<sequence>MLRLAVKLWSYLGVGYRWTMNLWRLIIYAMLLLPGFLQMIVFYFFSPRVIRNVAYGRGPRQMLDWYLPKQSIPGQQHPVVIFVTVAQHAPNALLSMRWAGCQQGNALDMLQDVNTGISWVCRRCGMHRGDPDNVVLVGQSAGGQLGALALMRQAEQMASGLSSEQAFPPWNPADVRAFISISGAYDMAGLAEHLHKRGLYRNLFDQIMSLGGTPSMDKLSPQCVASSWGKAAAPAAFMPPVMLVHGTADKSVPSTQAQALHTALVESGVDSTCRLVDHATHTVFLLEGPMRGGKDPLMALMLPVIYGLKAS</sequence>
<name>A0A699ZIC8_HAELA</name>
<comment type="similarity">
    <text evidence="2">Belongs to the AB hydrolase superfamily. Isoprenylcysteine methylesterase family.</text>
</comment>
<evidence type="ECO:0000313" key="7">
    <source>
        <dbReference type="EMBL" id="GFH18438.1"/>
    </source>
</evidence>
<feature type="domain" description="BD-FAE-like" evidence="6">
    <location>
        <begin position="96"/>
        <end position="264"/>
    </location>
</feature>
<keyword evidence="8" id="KW-1185">Reference proteome</keyword>
<dbReference type="EC" id="3.1.1.n2" evidence="3"/>
<accession>A0A699ZIC8</accession>
<dbReference type="Pfam" id="PF20434">
    <property type="entry name" value="BD-FAE"/>
    <property type="match status" value="1"/>
</dbReference>
<comment type="caution">
    <text evidence="7">The sequence shown here is derived from an EMBL/GenBank/DDBJ whole genome shotgun (WGS) entry which is preliminary data.</text>
</comment>
<dbReference type="SUPFAM" id="SSF53474">
    <property type="entry name" value="alpha/beta-Hydrolases"/>
    <property type="match status" value="1"/>
</dbReference>
<comment type="catalytic activity">
    <reaction evidence="4">
        <text>[protein]-C-terminal S-[(2E,6E)-farnesyl]-L-cysteine methyl ester + H2O = [protein]-C-terminal S-[(2E,6E)-farnesyl]-L-cysteine + methanol + H(+)</text>
        <dbReference type="Rhea" id="RHEA:48520"/>
        <dbReference type="Rhea" id="RHEA-COMP:12125"/>
        <dbReference type="Rhea" id="RHEA-COMP:12126"/>
        <dbReference type="ChEBI" id="CHEBI:15377"/>
        <dbReference type="ChEBI" id="CHEBI:15378"/>
        <dbReference type="ChEBI" id="CHEBI:17790"/>
        <dbReference type="ChEBI" id="CHEBI:90510"/>
        <dbReference type="ChEBI" id="CHEBI:90511"/>
        <dbReference type="EC" id="3.1.1.n2"/>
    </reaction>
</comment>
<dbReference type="PANTHER" id="PTHR48081:SF33">
    <property type="entry name" value="KYNURENINE FORMAMIDASE"/>
    <property type="match status" value="1"/>
</dbReference>
<feature type="non-terminal residue" evidence="7">
    <location>
        <position position="1"/>
    </location>
</feature>
<dbReference type="InterPro" id="IPR050300">
    <property type="entry name" value="GDXG_lipolytic_enzyme"/>
</dbReference>
<dbReference type="GO" id="GO:0016787">
    <property type="term" value="F:hydrolase activity"/>
    <property type="evidence" value="ECO:0007669"/>
    <property type="project" value="UniProtKB-KW"/>
</dbReference>
<evidence type="ECO:0000256" key="5">
    <source>
        <dbReference type="SAM" id="Phobius"/>
    </source>
</evidence>
<evidence type="ECO:0000256" key="2">
    <source>
        <dbReference type="ARBA" id="ARBA00038028"/>
    </source>
</evidence>
<reference evidence="7 8" key="1">
    <citation type="submission" date="2020-02" db="EMBL/GenBank/DDBJ databases">
        <title>Draft genome sequence of Haematococcus lacustris strain NIES-144.</title>
        <authorList>
            <person name="Morimoto D."/>
            <person name="Nakagawa S."/>
            <person name="Yoshida T."/>
            <person name="Sawayama S."/>
        </authorList>
    </citation>
    <scope>NUCLEOTIDE SEQUENCE [LARGE SCALE GENOMIC DNA]</scope>
    <source>
        <strain evidence="7 8">NIES-144</strain>
    </source>
</reference>
<feature type="non-terminal residue" evidence="7">
    <location>
        <position position="311"/>
    </location>
</feature>
<dbReference type="AlphaFoldDB" id="A0A699ZIC8"/>
<dbReference type="Gene3D" id="3.40.50.1820">
    <property type="entry name" value="alpha/beta hydrolase"/>
    <property type="match status" value="1"/>
</dbReference>
<protein>
    <recommendedName>
        <fullName evidence="3">protein-S-isoprenylcysteine alpha-carbonyl methylesterase</fullName>
        <ecNumber evidence="3">3.1.1.n2</ecNumber>
    </recommendedName>
</protein>
<keyword evidence="1" id="KW-0378">Hydrolase</keyword>
<evidence type="ECO:0000256" key="4">
    <source>
        <dbReference type="ARBA" id="ARBA00049507"/>
    </source>
</evidence>
<evidence type="ECO:0000313" key="8">
    <source>
        <dbReference type="Proteomes" id="UP000485058"/>
    </source>
</evidence>
<keyword evidence="5" id="KW-1133">Transmembrane helix</keyword>
<evidence type="ECO:0000256" key="3">
    <source>
        <dbReference type="ARBA" id="ARBA00038928"/>
    </source>
</evidence>
<proteinExistence type="inferred from homology"/>
<dbReference type="PANTHER" id="PTHR48081">
    <property type="entry name" value="AB HYDROLASE SUPERFAMILY PROTEIN C4A8.06C"/>
    <property type="match status" value="1"/>
</dbReference>
<dbReference type="EMBL" id="BLLF01001301">
    <property type="protein sequence ID" value="GFH18438.1"/>
    <property type="molecule type" value="Genomic_DNA"/>
</dbReference>
<gene>
    <name evidence="7" type="ORF">HaLaN_15245</name>
</gene>
<keyword evidence="5" id="KW-0472">Membrane</keyword>
<feature type="transmembrane region" description="Helical" evidence="5">
    <location>
        <begin position="25"/>
        <end position="45"/>
    </location>
</feature>
<dbReference type="InterPro" id="IPR049492">
    <property type="entry name" value="BD-FAE-like_dom"/>
</dbReference>
<keyword evidence="5" id="KW-0812">Transmembrane</keyword>
<organism evidence="7 8">
    <name type="scientific">Haematococcus lacustris</name>
    <name type="common">Green alga</name>
    <name type="synonym">Haematococcus pluvialis</name>
    <dbReference type="NCBI Taxonomy" id="44745"/>
    <lineage>
        <taxon>Eukaryota</taxon>
        <taxon>Viridiplantae</taxon>
        <taxon>Chlorophyta</taxon>
        <taxon>core chlorophytes</taxon>
        <taxon>Chlorophyceae</taxon>
        <taxon>CS clade</taxon>
        <taxon>Chlamydomonadales</taxon>
        <taxon>Haematococcaceae</taxon>
        <taxon>Haematococcus</taxon>
    </lineage>
</organism>
<evidence type="ECO:0000259" key="6">
    <source>
        <dbReference type="Pfam" id="PF20434"/>
    </source>
</evidence>
<evidence type="ECO:0000256" key="1">
    <source>
        <dbReference type="ARBA" id="ARBA00022801"/>
    </source>
</evidence>
<dbReference type="InterPro" id="IPR029058">
    <property type="entry name" value="AB_hydrolase_fold"/>
</dbReference>
<dbReference type="Proteomes" id="UP000485058">
    <property type="component" value="Unassembled WGS sequence"/>
</dbReference>